<dbReference type="InterPro" id="IPR018484">
    <property type="entry name" value="FGGY_N"/>
</dbReference>
<dbReference type="GO" id="GO:0005524">
    <property type="term" value="F:ATP binding"/>
    <property type="evidence" value="ECO:0007669"/>
    <property type="project" value="UniProtKB-UniRule"/>
</dbReference>
<gene>
    <name evidence="8 10 13" type="primary">xylB</name>
    <name evidence="13" type="ORF">HK107_11930</name>
</gene>
<keyword evidence="6 8" id="KW-0067">ATP-binding</keyword>
<reference evidence="13 14" key="1">
    <citation type="submission" date="2020-05" db="EMBL/GenBank/DDBJ databases">
        <title>Parvularcula mediterraneae sp. nov., isolated from polypropylene straw from shallow seawater of the seashore of Laganas in Zakynthos island, Greece.</title>
        <authorList>
            <person name="Szabo I."/>
            <person name="Al-Omari J."/>
            <person name="Rado J."/>
            <person name="Szerdahelyi G.S."/>
        </authorList>
    </citation>
    <scope>NUCLEOTIDE SEQUENCE [LARGE SCALE GENOMIC DNA]</scope>
    <source>
        <strain evidence="13 14">ZS-1/3</strain>
    </source>
</reference>
<feature type="domain" description="Carbohydrate kinase FGGY N-terminal" evidence="11">
    <location>
        <begin position="1"/>
        <end position="239"/>
    </location>
</feature>
<comment type="function">
    <text evidence="8">Catalyzes the phosphorylation of D-xylulose to D-xylulose 5-phosphate.</text>
</comment>
<organism evidence="13 14">
    <name type="scientific">Parvularcula mediterranea</name>
    <dbReference type="NCBI Taxonomy" id="2732508"/>
    <lineage>
        <taxon>Bacteria</taxon>
        <taxon>Pseudomonadati</taxon>
        <taxon>Pseudomonadota</taxon>
        <taxon>Alphaproteobacteria</taxon>
        <taxon>Parvularculales</taxon>
        <taxon>Parvularculaceae</taxon>
        <taxon>Parvularcula</taxon>
    </lineage>
</organism>
<name>A0A7Y3W5Q9_9PROT</name>
<keyword evidence="5 8" id="KW-0418">Kinase</keyword>
<dbReference type="InterPro" id="IPR050406">
    <property type="entry name" value="FGGY_Carb_Kinase"/>
</dbReference>
<evidence type="ECO:0000256" key="7">
    <source>
        <dbReference type="ARBA" id="ARBA00023277"/>
    </source>
</evidence>
<dbReference type="Pfam" id="PF00370">
    <property type="entry name" value="FGGY_N"/>
    <property type="match status" value="1"/>
</dbReference>
<dbReference type="PROSITE" id="PS00445">
    <property type="entry name" value="FGGY_KINASES_2"/>
    <property type="match status" value="1"/>
</dbReference>
<evidence type="ECO:0000256" key="8">
    <source>
        <dbReference type="HAMAP-Rule" id="MF_02220"/>
    </source>
</evidence>
<evidence type="ECO:0000313" key="14">
    <source>
        <dbReference type="Proteomes" id="UP000536835"/>
    </source>
</evidence>
<evidence type="ECO:0000256" key="10">
    <source>
        <dbReference type="RuleBase" id="RU364073"/>
    </source>
</evidence>
<dbReference type="GO" id="GO:0005998">
    <property type="term" value="P:xylulose catabolic process"/>
    <property type="evidence" value="ECO:0007669"/>
    <property type="project" value="UniProtKB-UniRule"/>
</dbReference>
<evidence type="ECO:0000259" key="11">
    <source>
        <dbReference type="Pfam" id="PF00370"/>
    </source>
</evidence>
<dbReference type="InterPro" id="IPR043129">
    <property type="entry name" value="ATPase_NBD"/>
</dbReference>
<keyword evidence="4 8" id="KW-0547">Nucleotide-binding</keyword>
<evidence type="ECO:0000256" key="6">
    <source>
        <dbReference type="ARBA" id="ARBA00022840"/>
    </source>
</evidence>
<keyword evidence="2 8" id="KW-0859">Xylose metabolism</keyword>
<evidence type="ECO:0000256" key="4">
    <source>
        <dbReference type="ARBA" id="ARBA00022741"/>
    </source>
</evidence>
<evidence type="ECO:0000256" key="5">
    <source>
        <dbReference type="ARBA" id="ARBA00022777"/>
    </source>
</evidence>
<keyword evidence="3 8" id="KW-0808">Transferase</keyword>
<feature type="domain" description="Carbohydrate kinase FGGY C-terminal" evidence="12">
    <location>
        <begin position="249"/>
        <end position="429"/>
    </location>
</feature>
<dbReference type="InterPro" id="IPR000577">
    <property type="entry name" value="Carb_kinase_FGGY"/>
</dbReference>
<dbReference type="PIRSF" id="PIRSF000538">
    <property type="entry name" value="GlpK"/>
    <property type="match status" value="1"/>
</dbReference>
<sequence>MFLGIDLGTSGVKAVIIGAGGGVVAQATAPLGIIRPEPGHSEQDPEEWWQATGKAVLELPADLRAEVQGIGLSGQMHGATLLGQDGEVLRPAILWNDGRSAAECAELQQREPRTKEITGNLVMPGFTAPKLLWVENHEPEVFRKVAKVLLPKDYLRFRMSGEFASDMSDASGTCWLDVAERRWSEAMVAATNLPMSAMPSVHEGTDVTGALSKDVANAWGMKEVPIVAGGGDNAAGAVGAGVLADGEAFLSLGTSGVLFVAGDSFRPNPARGIHAFCHAVPNRWHEMTVMLSAASCLDWGARLTGAKDVAEFIAIAEDAKAGSVPLFLPCLSGERTPHNDPSARGVFFGMDQDTAPSEIAQSVLEGVAFGLADGFEALENAASVEAINVIGGGSRSHYWGTLIASIFGKDLVYREGSEVGPALGAARLAKLGVTGAPEAEVCAPGAVKERVSPDPAIREHLLPRFERYRELYRRTADLF</sequence>
<protein>
    <recommendedName>
        <fullName evidence="8 10">Xylulose kinase</fullName>
        <shortName evidence="8 10">Xylulokinase</shortName>
        <ecNumber evidence="8 10">2.7.1.17</ecNumber>
    </recommendedName>
</protein>
<dbReference type="Proteomes" id="UP000536835">
    <property type="component" value="Unassembled WGS sequence"/>
</dbReference>
<dbReference type="InterPro" id="IPR018485">
    <property type="entry name" value="FGGY_C"/>
</dbReference>
<dbReference type="PANTHER" id="PTHR43095:SF6">
    <property type="entry name" value="XYLULOSE KINASE"/>
    <property type="match status" value="1"/>
</dbReference>
<dbReference type="Gene3D" id="3.30.420.40">
    <property type="match status" value="2"/>
</dbReference>
<feature type="binding site" evidence="8">
    <location>
        <begin position="76"/>
        <end position="77"/>
    </location>
    <ligand>
        <name>substrate</name>
    </ligand>
</feature>
<evidence type="ECO:0000256" key="1">
    <source>
        <dbReference type="ARBA" id="ARBA00009156"/>
    </source>
</evidence>
<feature type="site" description="Important for activity" evidence="8">
    <location>
        <position position="6"/>
    </location>
</feature>
<accession>A0A7Y3W5Q9</accession>
<evidence type="ECO:0000259" key="12">
    <source>
        <dbReference type="Pfam" id="PF02782"/>
    </source>
</evidence>
<proteinExistence type="inferred from homology"/>
<dbReference type="SUPFAM" id="SSF53067">
    <property type="entry name" value="Actin-like ATPase domain"/>
    <property type="match status" value="2"/>
</dbReference>
<dbReference type="EMBL" id="JABFCX010000003">
    <property type="protein sequence ID" value="NNU17030.1"/>
    <property type="molecule type" value="Genomic_DNA"/>
</dbReference>
<dbReference type="NCBIfam" id="TIGR01312">
    <property type="entry name" value="XylB"/>
    <property type="match status" value="1"/>
</dbReference>
<dbReference type="HAMAP" id="MF_02220">
    <property type="entry name" value="XylB"/>
    <property type="match status" value="1"/>
</dbReference>
<dbReference type="InterPro" id="IPR018483">
    <property type="entry name" value="Carb_kinase_FGGY_CS"/>
</dbReference>
<evidence type="ECO:0000256" key="9">
    <source>
        <dbReference type="RuleBase" id="RU003733"/>
    </source>
</evidence>
<dbReference type="Pfam" id="PF02782">
    <property type="entry name" value="FGGY_C"/>
    <property type="match status" value="1"/>
</dbReference>
<dbReference type="InterPro" id="IPR006000">
    <property type="entry name" value="Xylulokinase"/>
</dbReference>
<evidence type="ECO:0000256" key="2">
    <source>
        <dbReference type="ARBA" id="ARBA00022629"/>
    </source>
</evidence>
<dbReference type="CDD" id="cd07808">
    <property type="entry name" value="ASKHA_NBD_FGGY_EcXK-like"/>
    <property type="match status" value="1"/>
</dbReference>
<evidence type="ECO:0000313" key="13">
    <source>
        <dbReference type="EMBL" id="NNU17030.1"/>
    </source>
</evidence>
<keyword evidence="7 8" id="KW-0119">Carbohydrate metabolism</keyword>
<feature type="active site" description="Proton acceptor" evidence="8">
    <location>
        <position position="232"/>
    </location>
</feature>
<dbReference type="AlphaFoldDB" id="A0A7Y3W5Q9"/>
<dbReference type="EC" id="2.7.1.17" evidence="8 10"/>
<dbReference type="RefSeq" id="WP_173200060.1">
    <property type="nucleotide sequence ID" value="NZ_JABFCX010000003.1"/>
</dbReference>
<keyword evidence="14" id="KW-1185">Reference proteome</keyword>
<comment type="caution">
    <text evidence="13">The sequence shown here is derived from an EMBL/GenBank/DDBJ whole genome shotgun (WGS) entry which is preliminary data.</text>
</comment>
<comment type="similarity">
    <text evidence="1 8 9">Belongs to the FGGY kinase family.</text>
</comment>
<comment type="catalytic activity">
    <reaction evidence="8 10">
        <text>D-xylulose + ATP = D-xylulose 5-phosphate + ADP + H(+)</text>
        <dbReference type="Rhea" id="RHEA:10964"/>
        <dbReference type="ChEBI" id="CHEBI:15378"/>
        <dbReference type="ChEBI" id="CHEBI:17140"/>
        <dbReference type="ChEBI" id="CHEBI:30616"/>
        <dbReference type="ChEBI" id="CHEBI:57737"/>
        <dbReference type="ChEBI" id="CHEBI:456216"/>
        <dbReference type="EC" id="2.7.1.17"/>
    </reaction>
</comment>
<dbReference type="GO" id="GO:0004856">
    <property type="term" value="F:D-xylulokinase activity"/>
    <property type="evidence" value="ECO:0007669"/>
    <property type="project" value="UniProtKB-UniRule"/>
</dbReference>
<dbReference type="GO" id="GO:0042732">
    <property type="term" value="P:D-xylose metabolic process"/>
    <property type="evidence" value="ECO:0007669"/>
    <property type="project" value="UniProtKB-KW"/>
</dbReference>
<dbReference type="PANTHER" id="PTHR43095">
    <property type="entry name" value="SUGAR KINASE"/>
    <property type="match status" value="1"/>
</dbReference>
<evidence type="ECO:0000256" key="3">
    <source>
        <dbReference type="ARBA" id="ARBA00022679"/>
    </source>
</evidence>